<sequence length="564" mass="63973">MKCSSLISSYGTLTIKVPKETPDEHFEGLNMLTVLLAPKGLRSAKPLLEEIGPSIIAEEEEEEFDWEIEQSPFVHLEGNVINSSCFYGFANLRSGVFERLQHELSDVIDLKEPDRTTIVERRQKRLTAEETKFDSDHYLADLFEDDAIQHLLMYEPWWANTLETKEVKKTQNEQHLMDPGSQFVKFSKDEKEQLRNFNNKSYLLDRRSCQNVYLGLLDILLAYAYEVRSTEGESNTESSWNIWKLSGTLCWLETYRSLQEVLVSFSRRVLCYPFYRHFQLALKAVEDAVLILQLGKSAVLKCLLGIHKIFRESDPAYLLNDLYITDYCIWIQKVKSKKLASLAESLQNLKVTKNDLGFELEDLEKAALLVQEEENEIKPGKSGLQSLASESETEEDNGSEELSSSPFDDGESDSDESDSPKCSSSEELCGKGLCRRAEADCKTEVKAKEDFIKSNCGEETVHTDATWDPDKCPLGETSTAKSPPRRLMEELADQLQSVGFSEPCEKSAAENSEHKPTSLPLQSLAQYQHSQTTSQQTFLEVSPKRNCLLLVADPVNIEDFTNLA</sequence>
<dbReference type="STRING" id="75743.A0A401P515"/>
<dbReference type="GO" id="GO:0005654">
    <property type="term" value="C:nucleoplasm"/>
    <property type="evidence" value="ECO:0007669"/>
    <property type="project" value="TreeGrafter"/>
</dbReference>
<feature type="compositionally biased region" description="Acidic residues" evidence="3">
    <location>
        <begin position="408"/>
        <end position="417"/>
    </location>
</feature>
<feature type="compositionally biased region" description="Basic and acidic residues" evidence="3">
    <location>
        <begin position="503"/>
        <end position="516"/>
    </location>
</feature>
<dbReference type="EMBL" id="BFAA01005859">
    <property type="protein sequence ID" value="GCB68207.1"/>
    <property type="molecule type" value="Genomic_DNA"/>
</dbReference>
<keyword evidence="6" id="KW-1185">Reference proteome</keyword>
<evidence type="ECO:0000256" key="1">
    <source>
        <dbReference type="ARBA" id="ARBA00005607"/>
    </source>
</evidence>
<organism evidence="5 6">
    <name type="scientific">Scyliorhinus torazame</name>
    <name type="common">Cloudy catshark</name>
    <name type="synonym">Catulus torazame</name>
    <dbReference type="NCBI Taxonomy" id="75743"/>
    <lineage>
        <taxon>Eukaryota</taxon>
        <taxon>Metazoa</taxon>
        <taxon>Chordata</taxon>
        <taxon>Craniata</taxon>
        <taxon>Vertebrata</taxon>
        <taxon>Chondrichthyes</taxon>
        <taxon>Elasmobranchii</taxon>
        <taxon>Galeomorphii</taxon>
        <taxon>Galeoidea</taxon>
        <taxon>Carcharhiniformes</taxon>
        <taxon>Scyliorhinidae</taxon>
        <taxon>Scyliorhinus</taxon>
    </lineage>
</organism>
<gene>
    <name evidence="5" type="ORF">scyTo_0012245</name>
</gene>
<feature type="domain" description="Shq1 C-terminal" evidence="4">
    <location>
        <begin position="182"/>
        <end position="360"/>
    </location>
</feature>
<name>A0A401P515_SCYTO</name>
<dbReference type="PANTHER" id="PTHR12967">
    <property type="entry name" value="PROTEIN SHQ1 HOMOLOG"/>
    <property type="match status" value="1"/>
</dbReference>
<evidence type="ECO:0000259" key="4">
    <source>
        <dbReference type="Pfam" id="PF04925"/>
    </source>
</evidence>
<comment type="caution">
    <text evidence="5">The sequence shown here is derived from an EMBL/GenBank/DDBJ whole genome shotgun (WGS) entry which is preliminary data.</text>
</comment>
<evidence type="ECO:0000256" key="2">
    <source>
        <dbReference type="ARBA" id="ARBA00013750"/>
    </source>
</evidence>
<feature type="region of interest" description="Disordered" evidence="3">
    <location>
        <begin position="459"/>
        <end position="485"/>
    </location>
</feature>
<proteinExistence type="inferred from homology"/>
<dbReference type="GO" id="GO:0051082">
    <property type="term" value="F:unfolded protein binding"/>
    <property type="evidence" value="ECO:0007669"/>
    <property type="project" value="TreeGrafter"/>
</dbReference>
<dbReference type="InterPro" id="IPR007009">
    <property type="entry name" value="Shq1_C"/>
</dbReference>
<evidence type="ECO:0000313" key="6">
    <source>
        <dbReference type="Proteomes" id="UP000288216"/>
    </source>
</evidence>
<evidence type="ECO:0000313" key="5">
    <source>
        <dbReference type="EMBL" id="GCB68207.1"/>
    </source>
</evidence>
<dbReference type="OrthoDB" id="73639at2759"/>
<dbReference type="OMA" id="ASEFNVY"/>
<dbReference type="Pfam" id="PF04925">
    <property type="entry name" value="SHQ1"/>
    <property type="match status" value="1"/>
</dbReference>
<accession>A0A401P515</accession>
<dbReference type="InterPro" id="IPR039742">
    <property type="entry name" value="Shq1"/>
</dbReference>
<dbReference type="PANTHER" id="PTHR12967:SF0">
    <property type="entry name" value="PROTEIN SHQ1 HOMOLOG"/>
    <property type="match status" value="1"/>
</dbReference>
<dbReference type="Proteomes" id="UP000288216">
    <property type="component" value="Unassembled WGS sequence"/>
</dbReference>
<dbReference type="Gene3D" id="2.60.40.790">
    <property type="match status" value="1"/>
</dbReference>
<feature type="region of interest" description="Disordered" evidence="3">
    <location>
        <begin position="499"/>
        <end position="520"/>
    </location>
</feature>
<comment type="similarity">
    <text evidence="1">Belongs to the SHQ1 family.</text>
</comment>
<dbReference type="GO" id="GO:0000493">
    <property type="term" value="P:box H/ACA snoRNP assembly"/>
    <property type="evidence" value="ECO:0007669"/>
    <property type="project" value="InterPro"/>
</dbReference>
<evidence type="ECO:0000256" key="3">
    <source>
        <dbReference type="SAM" id="MobiDB-lite"/>
    </source>
</evidence>
<protein>
    <recommendedName>
        <fullName evidence="2">Protein SHQ1 homolog</fullName>
    </recommendedName>
</protein>
<dbReference type="AlphaFoldDB" id="A0A401P515"/>
<reference evidence="5 6" key="1">
    <citation type="journal article" date="2018" name="Nat. Ecol. Evol.">
        <title>Shark genomes provide insights into elasmobranch evolution and the origin of vertebrates.</title>
        <authorList>
            <person name="Hara Y"/>
            <person name="Yamaguchi K"/>
            <person name="Onimaru K"/>
            <person name="Kadota M"/>
            <person name="Koyanagi M"/>
            <person name="Keeley SD"/>
            <person name="Tatsumi K"/>
            <person name="Tanaka K"/>
            <person name="Motone F"/>
            <person name="Kageyama Y"/>
            <person name="Nozu R"/>
            <person name="Adachi N"/>
            <person name="Nishimura O"/>
            <person name="Nakagawa R"/>
            <person name="Tanegashima C"/>
            <person name="Kiyatake I"/>
            <person name="Matsumoto R"/>
            <person name="Murakumo K"/>
            <person name="Nishida K"/>
            <person name="Terakita A"/>
            <person name="Kuratani S"/>
            <person name="Sato K"/>
            <person name="Hyodo S Kuraku.S."/>
        </authorList>
    </citation>
    <scope>NUCLEOTIDE SEQUENCE [LARGE SCALE GENOMIC DNA]</scope>
</reference>
<feature type="region of interest" description="Disordered" evidence="3">
    <location>
        <begin position="377"/>
        <end position="427"/>
    </location>
</feature>
<dbReference type="InterPro" id="IPR008978">
    <property type="entry name" value="HSP20-like_chaperone"/>
</dbReference>
<dbReference type="GO" id="GO:0005737">
    <property type="term" value="C:cytoplasm"/>
    <property type="evidence" value="ECO:0007669"/>
    <property type="project" value="TreeGrafter"/>
</dbReference>